<keyword evidence="3" id="KW-0687">Ribonucleoprotein</keyword>
<evidence type="ECO:0000256" key="3">
    <source>
        <dbReference type="ARBA" id="ARBA00023274"/>
    </source>
</evidence>
<dbReference type="OrthoDB" id="21463at2759"/>
<accession>A0A8K0UW90</accession>
<evidence type="ECO:0000256" key="4">
    <source>
        <dbReference type="ARBA" id="ARBA00035264"/>
    </source>
</evidence>
<evidence type="ECO:0000313" key="7">
    <source>
        <dbReference type="Proteomes" id="UP000813824"/>
    </source>
</evidence>
<evidence type="ECO:0000256" key="5">
    <source>
        <dbReference type="SAM" id="MobiDB-lite"/>
    </source>
</evidence>
<feature type="region of interest" description="Disordered" evidence="5">
    <location>
        <begin position="15"/>
        <end position="76"/>
    </location>
</feature>
<dbReference type="SUPFAM" id="SSF46911">
    <property type="entry name" value="Ribosomal protein S18"/>
    <property type="match status" value="1"/>
</dbReference>
<organism evidence="6 7">
    <name type="scientific">Cristinia sonorae</name>
    <dbReference type="NCBI Taxonomy" id="1940300"/>
    <lineage>
        <taxon>Eukaryota</taxon>
        <taxon>Fungi</taxon>
        <taxon>Dikarya</taxon>
        <taxon>Basidiomycota</taxon>
        <taxon>Agaricomycotina</taxon>
        <taxon>Agaricomycetes</taxon>
        <taxon>Agaricomycetidae</taxon>
        <taxon>Agaricales</taxon>
        <taxon>Pleurotineae</taxon>
        <taxon>Stephanosporaceae</taxon>
        <taxon>Cristinia</taxon>
    </lineage>
</organism>
<dbReference type="Pfam" id="PF01084">
    <property type="entry name" value="Ribosomal_S18"/>
    <property type="match status" value="1"/>
</dbReference>
<evidence type="ECO:0000256" key="1">
    <source>
        <dbReference type="ARBA" id="ARBA00005589"/>
    </source>
</evidence>
<dbReference type="PANTHER" id="PTHR13479">
    <property type="entry name" value="30S RIBOSOMAL PROTEIN S18"/>
    <property type="match status" value="1"/>
</dbReference>
<comment type="caution">
    <text evidence="6">The sequence shown here is derived from an EMBL/GenBank/DDBJ whole genome shotgun (WGS) entry which is preliminary data.</text>
</comment>
<dbReference type="PRINTS" id="PR00974">
    <property type="entry name" value="RIBOSOMALS18"/>
</dbReference>
<dbReference type="AlphaFoldDB" id="A0A8K0UW90"/>
<dbReference type="Proteomes" id="UP000813824">
    <property type="component" value="Unassembled WGS sequence"/>
</dbReference>
<reference evidence="6" key="1">
    <citation type="journal article" date="2021" name="New Phytol.">
        <title>Evolutionary innovations through gain and loss of genes in the ectomycorrhizal Boletales.</title>
        <authorList>
            <person name="Wu G."/>
            <person name="Miyauchi S."/>
            <person name="Morin E."/>
            <person name="Kuo A."/>
            <person name="Drula E."/>
            <person name="Varga T."/>
            <person name="Kohler A."/>
            <person name="Feng B."/>
            <person name="Cao Y."/>
            <person name="Lipzen A."/>
            <person name="Daum C."/>
            <person name="Hundley H."/>
            <person name="Pangilinan J."/>
            <person name="Johnson J."/>
            <person name="Barry K."/>
            <person name="LaButti K."/>
            <person name="Ng V."/>
            <person name="Ahrendt S."/>
            <person name="Min B."/>
            <person name="Choi I.G."/>
            <person name="Park H."/>
            <person name="Plett J.M."/>
            <person name="Magnuson J."/>
            <person name="Spatafora J.W."/>
            <person name="Nagy L.G."/>
            <person name="Henrissat B."/>
            <person name="Grigoriev I.V."/>
            <person name="Yang Z.L."/>
            <person name="Xu J."/>
            <person name="Martin F.M."/>
        </authorList>
    </citation>
    <scope>NUCLEOTIDE SEQUENCE</scope>
    <source>
        <strain evidence="6">KKN 215</strain>
    </source>
</reference>
<dbReference type="GO" id="GO:0003735">
    <property type="term" value="F:structural constituent of ribosome"/>
    <property type="evidence" value="ECO:0007669"/>
    <property type="project" value="InterPro"/>
</dbReference>
<evidence type="ECO:0000256" key="2">
    <source>
        <dbReference type="ARBA" id="ARBA00022980"/>
    </source>
</evidence>
<keyword evidence="7" id="KW-1185">Reference proteome</keyword>
<gene>
    <name evidence="6" type="ORF">BXZ70DRAFT_404604</name>
</gene>
<dbReference type="InterPro" id="IPR036870">
    <property type="entry name" value="Ribosomal_bS18_sf"/>
</dbReference>
<sequence length="201" mass="22871">MSALSSLLRLSPRHAYPRPSLARRIQPRRNASDSQSPKAESLADVSGLFRQAGDVPSGEQGLAQKLTSKEYSRGPQRVSSATRYVMPFQHKIFVRPYDFTLKGRSPNKRYTKPQELGPSAKEAKQTDIFHKLEMDPVHEATNSHLMASFVTKMGKILTRAETNLTWKSQRRLGKAIRRARMIGIIPQLSRRPMKWFPTTKQ</sequence>
<dbReference type="GO" id="GO:0032543">
    <property type="term" value="P:mitochondrial translation"/>
    <property type="evidence" value="ECO:0007669"/>
    <property type="project" value="TreeGrafter"/>
</dbReference>
<protein>
    <recommendedName>
        <fullName evidence="4">Small ribosomal subunit protein bS18m</fullName>
    </recommendedName>
</protein>
<dbReference type="InterPro" id="IPR001648">
    <property type="entry name" value="Ribosomal_bS18"/>
</dbReference>
<comment type="similarity">
    <text evidence="1">Belongs to the bacterial ribosomal protein bS18 family.</text>
</comment>
<dbReference type="EMBL" id="JAEVFJ010000003">
    <property type="protein sequence ID" value="KAH8105948.1"/>
    <property type="molecule type" value="Genomic_DNA"/>
</dbReference>
<dbReference type="Gene3D" id="4.10.640.10">
    <property type="entry name" value="Ribosomal protein S18"/>
    <property type="match status" value="1"/>
</dbReference>
<keyword evidence="2 6" id="KW-0689">Ribosomal protein</keyword>
<proteinExistence type="inferred from homology"/>
<name>A0A8K0UW90_9AGAR</name>
<dbReference type="PANTHER" id="PTHR13479:SF40">
    <property type="entry name" value="SMALL RIBOSOMAL SUBUNIT PROTEIN BS18M"/>
    <property type="match status" value="1"/>
</dbReference>
<evidence type="ECO:0000313" key="6">
    <source>
        <dbReference type="EMBL" id="KAH8105948.1"/>
    </source>
</evidence>
<dbReference type="GO" id="GO:0005763">
    <property type="term" value="C:mitochondrial small ribosomal subunit"/>
    <property type="evidence" value="ECO:0007669"/>
    <property type="project" value="TreeGrafter"/>
</dbReference>
<dbReference type="GO" id="GO:0070181">
    <property type="term" value="F:small ribosomal subunit rRNA binding"/>
    <property type="evidence" value="ECO:0007669"/>
    <property type="project" value="TreeGrafter"/>
</dbReference>